<keyword evidence="3" id="KW-1185">Reference proteome</keyword>
<comment type="caution">
    <text evidence="2">The sequence shown here is derived from an EMBL/GenBank/DDBJ whole genome shotgun (WGS) entry which is preliminary data.</text>
</comment>
<accession>A0A4S2JAQ9</accession>
<dbReference type="Proteomes" id="UP000310200">
    <property type="component" value="Unassembled WGS sequence"/>
</dbReference>
<evidence type="ECO:0000313" key="3">
    <source>
        <dbReference type="Proteomes" id="UP000310200"/>
    </source>
</evidence>
<gene>
    <name evidence="2" type="ORF">DBV15_11096</name>
</gene>
<sequence>MGEGGQAEKRRERAASRICYRSTCSVTVSLHPLKLIPGGRTTMKRANTTQKPRTVGENSSEEERKNPMHRGNWWKKENGRMRRESGRKVQRKKTGPRVQRDEQSARCG</sequence>
<feature type="compositionally biased region" description="Basic and acidic residues" evidence="1">
    <location>
        <begin position="74"/>
        <end position="87"/>
    </location>
</feature>
<feature type="region of interest" description="Disordered" evidence="1">
    <location>
        <begin position="37"/>
        <end position="108"/>
    </location>
</feature>
<dbReference type="AlphaFoldDB" id="A0A4S2JAQ9"/>
<feature type="compositionally biased region" description="Polar residues" evidence="1">
    <location>
        <begin position="44"/>
        <end position="58"/>
    </location>
</feature>
<name>A0A4S2JAQ9_9HYME</name>
<evidence type="ECO:0000313" key="2">
    <source>
        <dbReference type="EMBL" id="TGZ32471.1"/>
    </source>
</evidence>
<proteinExistence type="predicted"/>
<organism evidence="2 3">
    <name type="scientific">Temnothorax longispinosus</name>
    <dbReference type="NCBI Taxonomy" id="300112"/>
    <lineage>
        <taxon>Eukaryota</taxon>
        <taxon>Metazoa</taxon>
        <taxon>Ecdysozoa</taxon>
        <taxon>Arthropoda</taxon>
        <taxon>Hexapoda</taxon>
        <taxon>Insecta</taxon>
        <taxon>Pterygota</taxon>
        <taxon>Neoptera</taxon>
        <taxon>Endopterygota</taxon>
        <taxon>Hymenoptera</taxon>
        <taxon>Apocrita</taxon>
        <taxon>Aculeata</taxon>
        <taxon>Formicoidea</taxon>
        <taxon>Formicidae</taxon>
        <taxon>Myrmicinae</taxon>
        <taxon>Temnothorax</taxon>
    </lineage>
</organism>
<evidence type="ECO:0000256" key="1">
    <source>
        <dbReference type="SAM" id="MobiDB-lite"/>
    </source>
</evidence>
<dbReference type="EMBL" id="QBLH01003840">
    <property type="protein sequence ID" value="TGZ32471.1"/>
    <property type="molecule type" value="Genomic_DNA"/>
</dbReference>
<protein>
    <submittedName>
        <fullName evidence="2">Uncharacterized protein</fullName>
    </submittedName>
</protein>
<feature type="compositionally biased region" description="Basic and acidic residues" evidence="1">
    <location>
        <begin position="98"/>
        <end position="108"/>
    </location>
</feature>
<reference evidence="2 3" key="1">
    <citation type="journal article" date="2019" name="Philos. Trans. R. Soc. Lond., B, Biol. Sci.">
        <title>Ant behaviour and brain gene expression of defending hosts depend on the ecological success of the intruding social parasite.</title>
        <authorList>
            <person name="Kaur R."/>
            <person name="Stoldt M."/>
            <person name="Jongepier E."/>
            <person name="Feldmeyer B."/>
            <person name="Menzel F."/>
            <person name="Bornberg-Bauer E."/>
            <person name="Foitzik S."/>
        </authorList>
    </citation>
    <scope>NUCLEOTIDE SEQUENCE [LARGE SCALE GENOMIC DNA]</scope>
    <source>
        <tissue evidence="2">Whole body</tissue>
    </source>
</reference>